<dbReference type="PROSITE" id="PS51099">
    <property type="entry name" value="PTS_EIIB_TYPE_2"/>
    <property type="match status" value="1"/>
</dbReference>
<proteinExistence type="predicted"/>
<organism evidence="3 4">
    <name type="scientific">Agathobaculum faecis</name>
    <dbReference type="NCBI Taxonomy" id="2763013"/>
    <lineage>
        <taxon>Bacteria</taxon>
        <taxon>Bacillati</taxon>
        <taxon>Bacillota</taxon>
        <taxon>Clostridia</taxon>
        <taxon>Eubacteriales</taxon>
        <taxon>Butyricicoccaceae</taxon>
        <taxon>Agathobaculum</taxon>
    </lineage>
</organism>
<dbReference type="EMBL" id="JACOPL010000010">
    <property type="protein sequence ID" value="MBC5726051.1"/>
    <property type="molecule type" value="Genomic_DNA"/>
</dbReference>
<comment type="caution">
    <text evidence="3">The sequence shown here is derived from an EMBL/GenBank/DDBJ whole genome shotgun (WGS) entry which is preliminary data.</text>
</comment>
<protein>
    <submittedName>
        <fullName evidence="3">PTS fructose transporter subunit IIB</fullName>
    </submittedName>
</protein>
<gene>
    <name evidence="3" type="ORF">H8S45_11340</name>
</gene>
<dbReference type="Proteomes" id="UP000606499">
    <property type="component" value="Unassembled WGS sequence"/>
</dbReference>
<dbReference type="InterPro" id="IPR013011">
    <property type="entry name" value="PTS_EIIB_2"/>
</dbReference>
<dbReference type="GO" id="GO:0008982">
    <property type="term" value="F:protein-N(PI)-phosphohistidine-sugar phosphotransferase activity"/>
    <property type="evidence" value="ECO:0007669"/>
    <property type="project" value="InterPro"/>
</dbReference>
<dbReference type="AlphaFoldDB" id="A0A923LX65"/>
<feature type="domain" description="PTS EIIB type-2" evidence="2">
    <location>
        <begin position="1"/>
        <end position="98"/>
    </location>
</feature>
<dbReference type="Gene3D" id="3.40.50.2300">
    <property type="match status" value="1"/>
</dbReference>
<name>A0A923LX65_9FIRM</name>
<evidence type="ECO:0000313" key="4">
    <source>
        <dbReference type="Proteomes" id="UP000606499"/>
    </source>
</evidence>
<evidence type="ECO:0000313" key="3">
    <source>
        <dbReference type="EMBL" id="MBC5726051.1"/>
    </source>
</evidence>
<dbReference type="InterPro" id="IPR003501">
    <property type="entry name" value="PTS_EIIB_2/3"/>
</dbReference>
<dbReference type="InterPro" id="IPR036095">
    <property type="entry name" value="PTS_EIIB-like_sf"/>
</dbReference>
<dbReference type="Pfam" id="PF02302">
    <property type="entry name" value="PTS_IIB"/>
    <property type="match status" value="1"/>
</dbReference>
<accession>A0A923LX65</accession>
<evidence type="ECO:0000259" key="2">
    <source>
        <dbReference type="PROSITE" id="PS51099"/>
    </source>
</evidence>
<sequence length="98" mass="10183">MKSCTILCVCGSGTVSSAMVAGKLKEKLAEKGWDASMTEASPNSIASEISGKQFDLIACVSPVRQDFGIPKVKAVGMLTGMAEDKVVEDCLAILEAKG</sequence>
<reference evidence="3" key="1">
    <citation type="submission" date="2020-08" db="EMBL/GenBank/DDBJ databases">
        <title>Genome public.</title>
        <authorList>
            <person name="Liu C."/>
            <person name="Sun Q."/>
        </authorList>
    </citation>
    <scope>NUCLEOTIDE SEQUENCE</scope>
    <source>
        <strain evidence="3">NSJ-28</strain>
    </source>
</reference>
<dbReference type="GO" id="GO:0009401">
    <property type="term" value="P:phosphoenolpyruvate-dependent sugar phosphotransferase system"/>
    <property type="evidence" value="ECO:0007669"/>
    <property type="project" value="InterPro"/>
</dbReference>
<dbReference type="RefSeq" id="WP_054328148.1">
    <property type="nucleotide sequence ID" value="NZ_JACOPL010000010.1"/>
</dbReference>
<keyword evidence="1" id="KW-0808">Transferase</keyword>
<evidence type="ECO:0000256" key="1">
    <source>
        <dbReference type="ARBA" id="ARBA00022679"/>
    </source>
</evidence>
<dbReference type="SUPFAM" id="SSF52794">
    <property type="entry name" value="PTS system IIB component-like"/>
    <property type="match status" value="1"/>
</dbReference>
<keyword evidence="4" id="KW-1185">Reference proteome</keyword>